<evidence type="ECO:0000313" key="4">
    <source>
        <dbReference type="Proteomes" id="UP000319578"/>
    </source>
</evidence>
<dbReference type="Proteomes" id="UP000036834">
    <property type="component" value="Unassembled WGS sequence"/>
</dbReference>
<proteinExistence type="predicted"/>
<dbReference type="PATRIC" id="fig|54915.3.peg.1903"/>
<protein>
    <submittedName>
        <fullName evidence="2">Uncharacterized protein</fullName>
    </submittedName>
</protein>
<reference evidence="1 4" key="3">
    <citation type="submission" date="2019-06" db="EMBL/GenBank/DDBJ databases">
        <title>Whole genome shotgun sequence of Brevibacillus reuszeri NBRC 15719.</title>
        <authorList>
            <person name="Hosoyama A."/>
            <person name="Uohara A."/>
            <person name="Ohji S."/>
            <person name="Ichikawa N."/>
        </authorList>
    </citation>
    <scope>NUCLEOTIDE SEQUENCE [LARGE SCALE GENOMIC DNA]</scope>
    <source>
        <strain evidence="1 4">NBRC 15719</strain>
    </source>
</reference>
<accession>A0A0K9YNG3</accession>
<reference evidence="2" key="2">
    <citation type="submission" date="2015-07" db="EMBL/GenBank/DDBJ databases">
        <title>MeaNS - Measles Nucleotide Surveillance Program.</title>
        <authorList>
            <person name="Tran T."/>
            <person name="Druce J."/>
        </authorList>
    </citation>
    <scope>NUCLEOTIDE SEQUENCE</scope>
    <source>
        <strain evidence="2">DSM 9887</strain>
    </source>
</reference>
<dbReference type="EMBL" id="LGIQ01000009">
    <property type="protein sequence ID" value="KNB70192.1"/>
    <property type="molecule type" value="Genomic_DNA"/>
</dbReference>
<comment type="caution">
    <text evidence="2">The sequence shown here is derived from an EMBL/GenBank/DDBJ whole genome shotgun (WGS) entry which is preliminary data.</text>
</comment>
<evidence type="ECO:0000313" key="1">
    <source>
        <dbReference type="EMBL" id="GED73042.1"/>
    </source>
</evidence>
<name>A0A0K9YNG3_9BACL</name>
<sequence>MSNCIYVIHKDGNRWEMSGRKIAYLKVGAAKGVITSQCNDYAKDKVFHLDYCAPERTDEFKKAFDEEYKRFVIVEYVPKT</sequence>
<evidence type="ECO:0000313" key="3">
    <source>
        <dbReference type="Proteomes" id="UP000036834"/>
    </source>
</evidence>
<dbReference type="AlphaFoldDB" id="A0A0K9YNG3"/>
<dbReference type="Proteomes" id="UP000319578">
    <property type="component" value="Unassembled WGS sequence"/>
</dbReference>
<dbReference type="STRING" id="54915.ADS79_14580"/>
<reference evidence="3" key="1">
    <citation type="submission" date="2015-07" db="EMBL/GenBank/DDBJ databases">
        <title>Genome sequencing project for genomic taxonomy and phylogenomics of Bacillus-like bacteria.</title>
        <authorList>
            <person name="Liu B."/>
            <person name="Wang J."/>
            <person name="Zhu Y."/>
            <person name="Liu G."/>
            <person name="Chen Q."/>
            <person name="Chen Z."/>
            <person name="Lan J."/>
            <person name="Che J."/>
            <person name="Ge C."/>
            <person name="Shi H."/>
            <person name="Pan Z."/>
            <person name="Liu X."/>
        </authorList>
    </citation>
    <scope>NUCLEOTIDE SEQUENCE [LARGE SCALE GENOMIC DNA]</scope>
    <source>
        <strain evidence="3">DSM 9887</strain>
    </source>
</reference>
<organism evidence="2 3">
    <name type="scientific">Brevibacillus reuszeri</name>
    <dbReference type="NCBI Taxonomy" id="54915"/>
    <lineage>
        <taxon>Bacteria</taxon>
        <taxon>Bacillati</taxon>
        <taxon>Bacillota</taxon>
        <taxon>Bacilli</taxon>
        <taxon>Bacillales</taxon>
        <taxon>Paenibacillaceae</taxon>
        <taxon>Brevibacillus</taxon>
    </lineage>
</organism>
<gene>
    <name evidence="2" type="ORF">ADS79_14580</name>
    <name evidence="1" type="ORF">BRE01_67440</name>
</gene>
<evidence type="ECO:0000313" key="2">
    <source>
        <dbReference type="EMBL" id="KNB70192.1"/>
    </source>
</evidence>
<dbReference type="EMBL" id="BJON01000040">
    <property type="protein sequence ID" value="GED73042.1"/>
    <property type="molecule type" value="Genomic_DNA"/>
</dbReference>
<keyword evidence="4" id="KW-1185">Reference proteome</keyword>